<reference evidence="2 3" key="1">
    <citation type="submission" date="2020-02" db="EMBL/GenBank/DDBJ databases">
        <title>Bacillus aquiflavi sp. nov., isolated from yellow water of strong flavor Chinese baijiu in Yibin region of China.</title>
        <authorList>
            <person name="Xie J."/>
        </authorList>
    </citation>
    <scope>NUCLEOTIDE SEQUENCE [LARGE SCALE GENOMIC DNA]</scope>
    <source>
        <strain evidence="2 3">SA4</strain>
    </source>
</reference>
<dbReference type="CDD" id="cd04301">
    <property type="entry name" value="NAT_SF"/>
    <property type="match status" value="1"/>
</dbReference>
<evidence type="ECO:0000259" key="1">
    <source>
        <dbReference type="PROSITE" id="PS51186"/>
    </source>
</evidence>
<dbReference type="Pfam" id="PF00583">
    <property type="entry name" value="Acetyltransf_1"/>
    <property type="match status" value="1"/>
</dbReference>
<comment type="caution">
    <text evidence="2">The sequence shown here is derived from an EMBL/GenBank/DDBJ whole genome shotgun (WGS) entry which is preliminary data.</text>
</comment>
<dbReference type="AlphaFoldDB" id="A0A6M0QDI6"/>
<dbReference type="EMBL" id="JAAIWM010000008">
    <property type="protein sequence ID" value="NEY73650.1"/>
    <property type="molecule type" value="Genomic_DNA"/>
</dbReference>
<dbReference type="InterPro" id="IPR038764">
    <property type="entry name" value="GNAT_N_AcTrfase_prd"/>
</dbReference>
<dbReference type="PANTHER" id="PTHR41700:SF1">
    <property type="entry name" value="N-ACETYLTRANSFERASE DOMAIN-CONTAINING PROTEIN"/>
    <property type="match status" value="1"/>
</dbReference>
<sequence length="273" mass="31383">MENVLHIKTLTTLQEVKSVQAVEEQVWNSPSIPEHQIYTAIQNGGILLGAYLDNNLIGFLYSFPGYKEGSIYLCSHMLGILPGYRKSGIGHQLKEKQRELALQKGYSLITWTFDPLESVNAYLNIHKLKGITGSYLENHYGNLNDSLNQGMPTDRFLVEWWINSKHVNDENTNSLSINEYKALIAIEQDKLGFPYIVDTYNQELSQNHYLVPVPENFQQIKKDRPELAMEWRLETRTQFQKLLSKGYVAADIRRESKNGVSYYVFSLKNSLSI</sequence>
<name>A0A6M0QDI6_9BACI</name>
<dbReference type="SUPFAM" id="SSF55729">
    <property type="entry name" value="Acyl-CoA N-acyltransferases (Nat)"/>
    <property type="match status" value="1"/>
</dbReference>
<dbReference type="GO" id="GO:0016747">
    <property type="term" value="F:acyltransferase activity, transferring groups other than amino-acyl groups"/>
    <property type="evidence" value="ECO:0007669"/>
    <property type="project" value="InterPro"/>
</dbReference>
<proteinExistence type="predicted"/>
<dbReference type="Gene3D" id="3.40.630.30">
    <property type="match status" value="1"/>
</dbReference>
<keyword evidence="3" id="KW-1185">Reference proteome</keyword>
<gene>
    <name evidence="2" type="ORF">G4D63_18195</name>
</gene>
<dbReference type="InterPro" id="IPR016181">
    <property type="entry name" value="Acyl_CoA_acyltransferase"/>
</dbReference>
<dbReference type="RefSeq" id="WP_163181399.1">
    <property type="nucleotide sequence ID" value="NZ_JAFBEW010000008.1"/>
</dbReference>
<evidence type="ECO:0000313" key="2">
    <source>
        <dbReference type="EMBL" id="NEY73650.1"/>
    </source>
</evidence>
<feature type="domain" description="N-acetyltransferase" evidence="1">
    <location>
        <begin position="5"/>
        <end position="152"/>
    </location>
</feature>
<accession>A0A6M0QDI6</accession>
<dbReference type="PROSITE" id="PS51186">
    <property type="entry name" value="GNAT"/>
    <property type="match status" value="1"/>
</dbReference>
<organism evidence="2 3">
    <name type="scientific">Bacillus mesophilus</name>
    <dbReference type="NCBI Taxonomy" id="1808955"/>
    <lineage>
        <taxon>Bacteria</taxon>
        <taxon>Bacillati</taxon>
        <taxon>Bacillota</taxon>
        <taxon>Bacilli</taxon>
        <taxon>Bacillales</taxon>
        <taxon>Bacillaceae</taxon>
        <taxon>Bacillus</taxon>
    </lineage>
</organism>
<protein>
    <submittedName>
        <fullName evidence="2">GNAT family N-acetyltransferase</fullName>
    </submittedName>
</protein>
<evidence type="ECO:0000313" key="3">
    <source>
        <dbReference type="Proteomes" id="UP000481043"/>
    </source>
</evidence>
<dbReference type="InterPro" id="IPR000182">
    <property type="entry name" value="GNAT_dom"/>
</dbReference>
<dbReference type="PANTHER" id="PTHR41700">
    <property type="entry name" value="GCN5-RELATED N-ACETYLTRANSFERASE"/>
    <property type="match status" value="1"/>
</dbReference>
<dbReference type="Proteomes" id="UP000481043">
    <property type="component" value="Unassembled WGS sequence"/>
</dbReference>
<keyword evidence="2" id="KW-0808">Transferase</keyword>